<protein>
    <submittedName>
        <fullName evidence="1">Uncharacterized protein</fullName>
    </submittedName>
</protein>
<evidence type="ECO:0000313" key="2">
    <source>
        <dbReference type="Proteomes" id="UP001156691"/>
    </source>
</evidence>
<sequence>MVQGQSSQGEASYLYRLPGAEKWCSREFLYRRSGPARFGQKLMGFDKRGRTGKLTSFGQSAGAMAAHFWTYDYILRNAR</sequence>
<comment type="caution">
    <text evidence="1">The sequence shown here is derived from an EMBL/GenBank/DDBJ whole genome shotgun (WGS) entry which is preliminary data.</text>
</comment>
<keyword evidence="2" id="KW-1185">Reference proteome</keyword>
<dbReference type="EMBL" id="BSNS01000020">
    <property type="protein sequence ID" value="GLQ56558.1"/>
    <property type="molecule type" value="Genomic_DNA"/>
</dbReference>
<accession>A0ABQ5WA08</accession>
<organism evidence="1 2">
    <name type="scientific">Devosia nitrariae</name>
    <dbReference type="NCBI Taxonomy" id="2071872"/>
    <lineage>
        <taxon>Bacteria</taxon>
        <taxon>Pseudomonadati</taxon>
        <taxon>Pseudomonadota</taxon>
        <taxon>Alphaproteobacteria</taxon>
        <taxon>Hyphomicrobiales</taxon>
        <taxon>Devosiaceae</taxon>
        <taxon>Devosia</taxon>
    </lineage>
</organism>
<gene>
    <name evidence="1" type="ORF">GCM10010862_38170</name>
</gene>
<proteinExistence type="predicted"/>
<name>A0ABQ5WA08_9HYPH</name>
<dbReference type="Proteomes" id="UP001156691">
    <property type="component" value="Unassembled WGS sequence"/>
</dbReference>
<evidence type="ECO:0000313" key="1">
    <source>
        <dbReference type="EMBL" id="GLQ56558.1"/>
    </source>
</evidence>
<reference evidence="2" key="1">
    <citation type="journal article" date="2019" name="Int. J. Syst. Evol. Microbiol.">
        <title>The Global Catalogue of Microorganisms (GCM) 10K type strain sequencing project: providing services to taxonomists for standard genome sequencing and annotation.</title>
        <authorList>
            <consortium name="The Broad Institute Genomics Platform"/>
            <consortium name="The Broad Institute Genome Sequencing Center for Infectious Disease"/>
            <person name="Wu L."/>
            <person name="Ma J."/>
        </authorList>
    </citation>
    <scope>NUCLEOTIDE SEQUENCE [LARGE SCALE GENOMIC DNA]</scope>
    <source>
        <strain evidence="2">NBRC 112416</strain>
    </source>
</reference>